<feature type="transmembrane region" description="Helical" evidence="1">
    <location>
        <begin position="236"/>
        <end position="257"/>
    </location>
</feature>
<dbReference type="RefSeq" id="WP_005529436.1">
    <property type="nucleotide sequence ID" value="NZ_CP066290.1"/>
</dbReference>
<protein>
    <recommendedName>
        <fullName evidence="2">CAAX prenyl protease 2/Lysostaphin resistance protein A-like domain-containing protein</fullName>
    </recommendedName>
</protein>
<dbReference type="Pfam" id="PF02517">
    <property type="entry name" value="Rce1-like"/>
    <property type="match status" value="1"/>
</dbReference>
<gene>
    <name evidence="3" type="ORF">Cst04h_03590</name>
</gene>
<feature type="transmembrane region" description="Helical" evidence="1">
    <location>
        <begin position="209"/>
        <end position="230"/>
    </location>
</feature>
<dbReference type="EMBL" id="BJLD01000001">
    <property type="protein sequence ID" value="GEA42189.1"/>
    <property type="molecule type" value="Genomic_DNA"/>
</dbReference>
<feature type="domain" description="CAAX prenyl protease 2/Lysostaphin resistance protein A-like" evidence="2">
    <location>
        <begin position="160"/>
        <end position="249"/>
    </location>
</feature>
<organism evidence="3 4">
    <name type="scientific">Corynebacterium striatum</name>
    <dbReference type="NCBI Taxonomy" id="43770"/>
    <lineage>
        <taxon>Bacteria</taxon>
        <taxon>Bacillati</taxon>
        <taxon>Actinomycetota</taxon>
        <taxon>Actinomycetes</taxon>
        <taxon>Mycobacteriales</taxon>
        <taxon>Corynebacteriaceae</taxon>
        <taxon>Corynebacterium</taxon>
    </lineage>
</organism>
<feature type="transmembrane region" description="Helical" evidence="1">
    <location>
        <begin position="21"/>
        <end position="38"/>
    </location>
</feature>
<keyword evidence="1" id="KW-0472">Membrane</keyword>
<dbReference type="InterPro" id="IPR003675">
    <property type="entry name" value="Rce1/LyrA-like_dom"/>
</dbReference>
<keyword evidence="1" id="KW-0812">Transmembrane</keyword>
<proteinExistence type="predicted"/>
<evidence type="ECO:0000256" key="1">
    <source>
        <dbReference type="SAM" id="Phobius"/>
    </source>
</evidence>
<feature type="transmembrane region" description="Helical" evidence="1">
    <location>
        <begin position="118"/>
        <end position="140"/>
    </location>
</feature>
<dbReference type="AlphaFoldDB" id="A0ABC9ZJ96"/>
<reference evidence="3 4" key="1">
    <citation type="submission" date="2019-06" db="EMBL/GenBank/DDBJ databases">
        <title>Draft genome sequence of Corynebacterium striatum NBRC 15291.</title>
        <authorList>
            <person name="Miura T."/>
            <person name="Furukawa M."/>
            <person name="Shimamura M."/>
            <person name="Ohyama Y."/>
            <person name="Yamazoe A."/>
            <person name="Kawasaki H."/>
        </authorList>
    </citation>
    <scope>NUCLEOTIDE SEQUENCE [LARGE SCALE GENOMIC DNA]</scope>
    <source>
        <strain evidence="3 4">NBRC 15291</strain>
    </source>
</reference>
<name>A0ABC9ZJ96_CORST</name>
<sequence length="258" mass="28012">MTKDMNTAKTLKTLKALRSEILIVLVITFGISGVRSALRLTDALLNPAPLNEQSVTINASQSTLPLIDIGLQLCSAAVLFAWGALALYLLHVHMPPRNMLGGSGAQPTTRVRAWGRDWLQGAGLAALIGLPGLALYYTALHFGWTKEVVPTSFDNAWVEMPVLLVKSAANAFAEEVVVVYWFTTRLRQSGWGLPATLAASSILRGSYHLYQGVSAGFGNIVMGLVYGYFFHKTGKVWPLVIAHFLIDAVAFVGYAFLF</sequence>
<keyword evidence="1" id="KW-1133">Transmembrane helix</keyword>
<evidence type="ECO:0000259" key="2">
    <source>
        <dbReference type="Pfam" id="PF02517"/>
    </source>
</evidence>
<dbReference type="Proteomes" id="UP000315234">
    <property type="component" value="Unassembled WGS sequence"/>
</dbReference>
<comment type="caution">
    <text evidence="3">The sequence shown here is derived from an EMBL/GenBank/DDBJ whole genome shotgun (WGS) entry which is preliminary data.</text>
</comment>
<evidence type="ECO:0000313" key="4">
    <source>
        <dbReference type="Proteomes" id="UP000315234"/>
    </source>
</evidence>
<feature type="transmembrane region" description="Helical" evidence="1">
    <location>
        <begin position="69"/>
        <end position="90"/>
    </location>
</feature>
<evidence type="ECO:0000313" key="3">
    <source>
        <dbReference type="EMBL" id="GEA42189.1"/>
    </source>
</evidence>
<accession>A0ABC9ZJ96</accession>
<dbReference type="GO" id="GO:0004175">
    <property type="term" value="F:endopeptidase activity"/>
    <property type="evidence" value="ECO:0007669"/>
    <property type="project" value="UniProtKB-ARBA"/>
</dbReference>
<dbReference type="GO" id="GO:0080120">
    <property type="term" value="P:CAAX-box protein maturation"/>
    <property type="evidence" value="ECO:0007669"/>
    <property type="project" value="UniProtKB-ARBA"/>
</dbReference>